<feature type="region of interest" description="Disordered" evidence="1">
    <location>
        <begin position="1"/>
        <end position="23"/>
    </location>
</feature>
<reference evidence="3" key="2">
    <citation type="journal article" date="2014" name="BMC Genomics">
        <title>A genomic perspective to assessing quality of mass-reared SIT flies used in Mediterranean fruit fly (Ceratitis capitata) eradication in California.</title>
        <authorList>
            <person name="Calla B."/>
            <person name="Hall B."/>
            <person name="Hou S."/>
            <person name="Geib S.M."/>
        </authorList>
    </citation>
    <scope>NUCLEOTIDE SEQUENCE</scope>
</reference>
<evidence type="ECO:0000313" key="4">
    <source>
        <dbReference type="Proteomes" id="UP000606786"/>
    </source>
</evidence>
<dbReference type="SUPFAM" id="SSF57625">
    <property type="entry name" value="Invertebrate chitin-binding proteins"/>
    <property type="match status" value="1"/>
</dbReference>
<feature type="compositionally biased region" description="Basic and acidic residues" evidence="1">
    <location>
        <begin position="90"/>
        <end position="99"/>
    </location>
</feature>
<feature type="region of interest" description="Disordered" evidence="1">
    <location>
        <begin position="80"/>
        <end position="99"/>
    </location>
</feature>
<dbReference type="EMBL" id="GAMC01011862">
    <property type="protein sequence ID" value="JAB94693.1"/>
    <property type="molecule type" value="mRNA"/>
</dbReference>
<gene>
    <name evidence="2" type="ORF">CCAP1982_LOCUS2664</name>
</gene>
<dbReference type="EMBL" id="GAMC01011861">
    <property type="protein sequence ID" value="JAB94694.1"/>
    <property type="molecule type" value="mRNA"/>
</dbReference>
<dbReference type="Proteomes" id="UP000606786">
    <property type="component" value="Unassembled WGS sequence"/>
</dbReference>
<dbReference type="EMBL" id="CAJHJT010000001">
    <property type="protein sequence ID" value="CAD6993867.1"/>
    <property type="molecule type" value="Genomic_DNA"/>
</dbReference>
<dbReference type="KEGG" id="ccat:101452137"/>
<evidence type="ECO:0000313" key="3">
    <source>
        <dbReference type="EMBL" id="JAB94693.1"/>
    </source>
</evidence>
<keyword evidence="4" id="KW-1185">Reference proteome</keyword>
<protein>
    <submittedName>
        <fullName evidence="2">(Mediterranean fruit fly) hypothetical protein</fullName>
    </submittedName>
</protein>
<evidence type="ECO:0000313" key="2">
    <source>
        <dbReference type="EMBL" id="CAD6993867.1"/>
    </source>
</evidence>
<dbReference type="InterPro" id="IPR036508">
    <property type="entry name" value="Chitin-bd_dom_sf"/>
</dbReference>
<dbReference type="GO" id="GO:0008061">
    <property type="term" value="F:chitin binding"/>
    <property type="evidence" value="ECO:0007669"/>
    <property type="project" value="InterPro"/>
</dbReference>
<dbReference type="PANTHER" id="PTHR20987">
    <property type="entry name" value="CHITIN-BINDING TYPE-2 DOMAIN-CONTAINING PROTEIN-RELATED"/>
    <property type="match status" value="1"/>
</dbReference>
<name>W8BCG3_CERCA</name>
<accession>W8BCG3</accession>
<organism evidence="3">
    <name type="scientific">Ceratitis capitata</name>
    <name type="common">Mediterranean fruit fly</name>
    <name type="synonym">Tephritis capitata</name>
    <dbReference type="NCBI Taxonomy" id="7213"/>
    <lineage>
        <taxon>Eukaryota</taxon>
        <taxon>Metazoa</taxon>
        <taxon>Ecdysozoa</taxon>
        <taxon>Arthropoda</taxon>
        <taxon>Hexapoda</taxon>
        <taxon>Insecta</taxon>
        <taxon>Pterygota</taxon>
        <taxon>Neoptera</taxon>
        <taxon>Endopterygota</taxon>
        <taxon>Diptera</taxon>
        <taxon>Brachycera</taxon>
        <taxon>Muscomorpha</taxon>
        <taxon>Tephritoidea</taxon>
        <taxon>Tephritidae</taxon>
        <taxon>Ceratitis</taxon>
        <taxon>Ceratitis</taxon>
    </lineage>
</organism>
<dbReference type="PANTHER" id="PTHR20987:SF0">
    <property type="entry name" value="CHITIN-BINDING TYPE-2 DOMAIN-CONTAINING PROTEIN-RELATED"/>
    <property type="match status" value="1"/>
</dbReference>
<dbReference type="AlphaFoldDB" id="W8BCG3"/>
<dbReference type="OrthoDB" id="7937384at2759"/>
<sequence>MATKMKKSSSAHENTADYDGEPGCDTLHEVNAMFRHFWDPTKYWTCEAQGLPAKLQRCPQSHLYMDSQSKCVMYTDWHWTDPAEPPSRPRRSESIAKST</sequence>
<reference evidence="2" key="3">
    <citation type="submission" date="2020-11" db="EMBL/GenBank/DDBJ databases">
        <authorList>
            <person name="Whitehead M."/>
        </authorList>
    </citation>
    <scope>NUCLEOTIDE SEQUENCE</scope>
    <source>
        <strain evidence="2">EGII</strain>
    </source>
</reference>
<proteinExistence type="evidence at transcript level"/>
<evidence type="ECO:0000256" key="1">
    <source>
        <dbReference type="SAM" id="MobiDB-lite"/>
    </source>
</evidence>
<reference evidence="3" key="1">
    <citation type="submission" date="2013-07" db="EMBL/GenBank/DDBJ databases">
        <authorList>
            <person name="Geib S."/>
        </authorList>
    </citation>
    <scope>NUCLEOTIDE SEQUENCE</scope>
</reference>